<accession>A0A6B8VMH5</accession>
<evidence type="ECO:0000313" key="2">
    <source>
        <dbReference type="Proteomes" id="UP000427071"/>
    </source>
</evidence>
<dbReference type="InterPro" id="IPR052552">
    <property type="entry name" value="YeaO-like"/>
</dbReference>
<dbReference type="AlphaFoldDB" id="A0A6B8VMH5"/>
<reference evidence="2" key="1">
    <citation type="submission" date="2019-11" db="EMBL/GenBank/DDBJ databases">
        <title>Complete genome sequence of Corynebacterium kalinowskii 1959, a novel Corynebacterium species isolated from soil of a small paddock in Vilsendorf, Germany.</title>
        <authorList>
            <person name="Schaffert L."/>
            <person name="Ruwe M."/>
            <person name="Milse J."/>
            <person name="Hanuschka K."/>
            <person name="Ortseifen V."/>
            <person name="Droste J."/>
            <person name="Brandt D."/>
            <person name="Schlueter L."/>
            <person name="Kutter Y."/>
            <person name="Vinke S."/>
            <person name="Viehoefer P."/>
            <person name="Jacob L."/>
            <person name="Luebke N.-C."/>
            <person name="Schulte-Berndt E."/>
            <person name="Hain C."/>
            <person name="Linder M."/>
            <person name="Schmidt P."/>
            <person name="Wollenschlaeger L."/>
            <person name="Luttermann T."/>
            <person name="Thieme E."/>
            <person name="Hassa J."/>
            <person name="Haak M."/>
            <person name="Wittchen M."/>
            <person name="Mentz A."/>
            <person name="Persicke M."/>
            <person name="Busche T."/>
            <person name="Ruckert C."/>
        </authorList>
    </citation>
    <scope>NUCLEOTIDE SEQUENCE [LARGE SCALE GENOMIC DNA]</scope>
    <source>
        <strain evidence="2">1959</strain>
    </source>
</reference>
<gene>
    <name evidence="1" type="ORF">CKALI_08840</name>
</gene>
<sequence length="120" mass="13418">MPRIAKIHDLLLDVPQGTFALVDRLWPRGISKADFGPDLWAKGAAPSTSLRKWFHSGGDFSTFTDRYRAELDAALADGDPDLISLLDLVRAGDVTLVYASKDRDRNHAQVLAQWLEERVE</sequence>
<dbReference type="RefSeq" id="WP_156192992.1">
    <property type="nucleotide sequence ID" value="NZ_CP046452.1"/>
</dbReference>
<dbReference type="Pfam" id="PF22752">
    <property type="entry name" value="DUF488-N3i"/>
    <property type="match status" value="1"/>
</dbReference>
<organism evidence="1 2">
    <name type="scientific">Corynebacterium kalinowskii</name>
    <dbReference type="NCBI Taxonomy" id="2675216"/>
    <lineage>
        <taxon>Bacteria</taxon>
        <taxon>Bacillati</taxon>
        <taxon>Actinomycetota</taxon>
        <taxon>Actinomycetes</taxon>
        <taxon>Mycobacteriales</taxon>
        <taxon>Corynebacteriaceae</taxon>
        <taxon>Corynebacterium</taxon>
    </lineage>
</organism>
<dbReference type="Proteomes" id="UP000427071">
    <property type="component" value="Chromosome"/>
</dbReference>
<keyword evidence="2" id="KW-1185">Reference proteome</keyword>
<name>A0A6B8VMH5_9CORY</name>
<proteinExistence type="predicted"/>
<dbReference type="KEGG" id="ckw:CKALI_08840"/>
<dbReference type="PANTHER" id="PTHR36849:SF1">
    <property type="entry name" value="CYTOPLASMIC PROTEIN"/>
    <property type="match status" value="1"/>
</dbReference>
<dbReference type="PANTHER" id="PTHR36849">
    <property type="entry name" value="CYTOPLASMIC PROTEIN-RELATED"/>
    <property type="match status" value="1"/>
</dbReference>
<protein>
    <recommendedName>
        <fullName evidence="3">DUF488 domain-containing protein</fullName>
    </recommendedName>
</protein>
<dbReference type="EMBL" id="CP046452">
    <property type="protein sequence ID" value="QGU02624.1"/>
    <property type="molecule type" value="Genomic_DNA"/>
</dbReference>
<evidence type="ECO:0000313" key="1">
    <source>
        <dbReference type="EMBL" id="QGU02624.1"/>
    </source>
</evidence>
<evidence type="ECO:0008006" key="3">
    <source>
        <dbReference type="Google" id="ProtNLM"/>
    </source>
</evidence>